<reference evidence="2 3" key="1">
    <citation type="journal article" date="2024" name="G3 (Bethesda)">
        <title>Genome assembly of Hibiscus sabdariffa L. provides insights into metabolisms of medicinal natural products.</title>
        <authorList>
            <person name="Kim T."/>
        </authorList>
    </citation>
    <scope>NUCLEOTIDE SEQUENCE [LARGE SCALE GENOMIC DNA]</scope>
    <source>
        <strain evidence="2">TK-2024</strain>
        <tissue evidence="2">Old leaves</tissue>
    </source>
</reference>
<accession>A0ABR2EPH7</accession>
<dbReference type="Proteomes" id="UP001472677">
    <property type="component" value="Unassembled WGS sequence"/>
</dbReference>
<feature type="compositionally biased region" description="Basic and acidic residues" evidence="1">
    <location>
        <begin position="207"/>
        <end position="216"/>
    </location>
</feature>
<evidence type="ECO:0000313" key="3">
    <source>
        <dbReference type="Proteomes" id="UP001472677"/>
    </source>
</evidence>
<gene>
    <name evidence="2" type="ORF">V6N12_036044</name>
</gene>
<feature type="compositionally biased region" description="Low complexity" evidence="1">
    <location>
        <begin position="196"/>
        <end position="205"/>
    </location>
</feature>
<name>A0ABR2EPH7_9ROSI</name>
<protein>
    <submittedName>
        <fullName evidence="2">Uncharacterized protein</fullName>
    </submittedName>
</protein>
<feature type="compositionally biased region" description="Low complexity" evidence="1">
    <location>
        <begin position="33"/>
        <end position="52"/>
    </location>
</feature>
<dbReference type="EMBL" id="JBBPBM010000011">
    <property type="protein sequence ID" value="KAK8563909.1"/>
    <property type="molecule type" value="Genomic_DNA"/>
</dbReference>
<keyword evidence="3" id="KW-1185">Reference proteome</keyword>
<evidence type="ECO:0000256" key="1">
    <source>
        <dbReference type="SAM" id="MobiDB-lite"/>
    </source>
</evidence>
<sequence>MVRIRNQSGNPSRPPVTPVNGRHRFAAPPVINVPSSSDSQPPAVPVQQPAAQRGGRRAPTPSPPLSLTYSHHSSDFMMPPQGSTGPSRPRPCQPSPSDSPTFYSMPTMSHSQSMPDAAHSAHSFVSGQEENLEVNSTHVNIEPLQYGIQFMVFQMTSLLDFRILRNNRVPNRRTLLTVGTQNLHLLPRVMRKSNPTMLTKPTTTTDVAKEDAHSLS</sequence>
<proteinExistence type="predicted"/>
<comment type="caution">
    <text evidence="2">The sequence shown here is derived from an EMBL/GenBank/DDBJ whole genome shotgun (WGS) entry which is preliminary data.</text>
</comment>
<feature type="compositionally biased region" description="Polar residues" evidence="1">
    <location>
        <begin position="101"/>
        <end position="114"/>
    </location>
</feature>
<feature type="region of interest" description="Disordered" evidence="1">
    <location>
        <begin position="1"/>
        <end position="124"/>
    </location>
</feature>
<feature type="compositionally biased region" description="Polar residues" evidence="1">
    <location>
        <begin position="1"/>
        <end position="11"/>
    </location>
</feature>
<feature type="region of interest" description="Disordered" evidence="1">
    <location>
        <begin position="195"/>
        <end position="216"/>
    </location>
</feature>
<organism evidence="2 3">
    <name type="scientific">Hibiscus sabdariffa</name>
    <name type="common">roselle</name>
    <dbReference type="NCBI Taxonomy" id="183260"/>
    <lineage>
        <taxon>Eukaryota</taxon>
        <taxon>Viridiplantae</taxon>
        <taxon>Streptophyta</taxon>
        <taxon>Embryophyta</taxon>
        <taxon>Tracheophyta</taxon>
        <taxon>Spermatophyta</taxon>
        <taxon>Magnoliopsida</taxon>
        <taxon>eudicotyledons</taxon>
        <taxon>Gunneridae</taxon>
        <taxon>Pentapetalae</taxon>
        <taxon>rosids</taxon>
        <taxon>malvids</taxon>
        <taxon>Malvales</taxon>
        <taxon>Malvaceae</taxon>
        <taxon>Malvoideae</taxon>
        <taxon>Hibiscus</taxon>
    </lineage>
</organism>
<evidence type="ECO:0000313" key="2">
    <source>
        <dbReference type="EMBL" id="KAK8563909.1"/>
    </source>
</evidence>